<dbReference type="Proteomes" id="UP001634007">
    <property type="component" value="Unassembled WGS sequence"/>
</dbReference>
<dbReference type="Gene3D" id="4.10.60.10">
    <property type="entry name" value="Zinc finger, CCHC-type"/>
    <property type="match status" value="2"/>
</dbReference>
<feature type="region of interest" description="Disordered" evidence="2">
    <location>
        <begin position="233"/>
        <end position="253"/>
    </location>
</feature>
<dbReference type="SUPFAM" id="SSF57756">
    <property type="entry name" value="Retrovirus zinc finger-like domains"/>
    <property type="match status" value="2"/>
</dbReference>
<feature type="domain" description="CCHC-type" evidence="3">
    <location>
        <begin position="367"/>
        <end position="381"/>
    </location>
</feature>
<evidence type="ECO:0000313" key="4">
    <source>
        <dbReference type="EMBL" id="KAL3732051.1"/>
    </source>
</evidence>
<gene>
    <name evidence="4" type="ORF">ACJRO7_028834</name>
</gene>
<sequence>MNSKLAMASTNSVQLLLPKLNGKNYNNWSVQMKVLFKSQDLWNLVENGYIEVADAEAFDALRKTEKDLLVETRKKDQKALFTIFQAMEETIFEKISSAETAKEAWDILQKSYKGDDRVRRVRLQTLRGDFESLRMNDSESILAYFDRVQTIVNQLRVNGEELQDVRVVEKILRSLTERFDYVVAAIEEGQDISTMTLERLMGSLCSHEQRMNQKSIGSYPEQVLQSRVVQSNQGDYQDGRGCRGTRGRGENSNFTRRYRTRDKSKVRCFKCNKFGHYKSECRAEVTEHAHIVNDDEDVVLACTVDDVRTLSRNKRGFKSQWRNDVGIRNGKRWKSHSEWKRQPIARSTQPGRAHRDCDKDNKRHSKRCYICGKVGHFARVCWFKQVKQGATTFTKKKNHKEWSLQAIVAVEEQEEPVATGIIKADDVIAIETSPKKNKPWASSKKQEAASTSGREKELQEMREMLKEKDEMLKQKDKELKLKEMEHEKLRYELKKLQRLKKCCPEKKIPRGKNKWKIVKKKLHEKEKETDTQSEITLMKSELRKAQLEVTVAEATEEDEYQML</sequence>
<feature type="domain" description="CCHC-type" evidence="3">
    <location>
        <begin position="267"/>
        <end position="282"/>
    </location>
</feature>
<comment type="caution">
    <text evidence="4">The sequence shown here is derived from an EMBL/GenBank/DDBJ whole genome shotgun (WGS) entry which is preliminary data.</text>
</comment>
<dbReference type="InterPro" id="IPR001878">
    <property type="entry name" value="Znf_CCHC"/>
</dbReference>
<evidence type="ECO:0000256" key="1">
    <source>
        <dbReference type="PROSITE-ProRule" id="PRU00047"/>
    </source>
</evidence>
<dbReference type="PROSITE" id="PS50158">
    <property type="entry name" value="ZF_CCHC"/>
    <property type="match status" value="2"/>
</dbReference>
<organism evidence="4 5">
    <name type="scientific">Eucalyptus globulus</name>
    <name type="common">Tasmanian blue gum</name>
    <dbReference type="NCBI Taxonomy" id="34317"/>
    <lineage>
        <taxon>Eukaryota</taxon>
        <taxon>Viridiplantae</taxon>
        <taxon>Streptophyta</taxon>
        <taxon>Embryophyta</taxon>
        <taxon>Tracheophyta</taxon>
        <taxon>Spermatophyta</taxon>
        <taxon>Magnoliopsida</taxon>
        <taxon>eudicotyledons</taxon>
        <taxon>Gunneridae</taxon>
        <taxon>Pentapetalae</taxon>
        <taxon>rosids</taxon>
        <taxon>malvids</taxon>
        <taxon>Myrtales</taxon>
        <taxon>Myrtaceae</taxon>
        <taxon>Myrtoideae</taxon>
        <taxon>Eucalypteae</taxon>
        <taxon>Eucalyptus</taxon>
    </lineage>
</organism>
<proteinExistence type="predicted"/>
<dbReference type="PANTHER" id="PTHR35317">
    <property type="entry name" value="OS04G0629600 PROTEIN"/>
    <property type="match status" value="1"/>
</dbReference>
<dbReference type="InterPro" id="IPR036875">
    <property type="entry name" value="Znf_CCHC_sf"/>
</dbReference>
<name>A0ABD3K1W6_EUCGL</name>
<dbReference type="GO" id="GO:0008270">
    <property type="term" value="F:zinc ion binding"/>
    <property type="evidence" value="ECO:0007669"/>
    <property type="project" value="UniProtKB-KW"/>
</dbReference>
<reference evidence="4 5" key="1">
    <citation type="submission" date="2024-11" db="EMBL/GenBank/DDBJ databases">
        <title>Chromosome-level genome assembly of Eucalyptus globulus Labill. provides insights into its genome evolution.</title>
        <authorList>
            <person name="Li X."/>
        </authorList>
    </citation>
    <scope>NUCLEOTIDE SEQUENCE [LARGE SCALE GENOMIC DNA]</scope>
    <source>
        <strain evidence="4">CL2024</strain>
        <tissue evidence="4">Fresh tender leaves</tissue>
    </source>
</reference>
<keyword evidence="1" id="KW-0862">Zinc</keyword>
<keyword evidence="1" id="KW-0863">Zinc-finger</keyword>
<evidence type="ECO:0000259" key="3">
    <source>
        <dbReference type="PROSITE" id="PS50158"/>
    </source>
</evidence>
<accession>A0ABD3K1W6</accession>
<keyword evidence="5" id="KW-1185">Reference proteome</keyword>
<evidence type="ECO:0000256" key="2">
    <source>
        <dbReference type="SAM" id="MobiDB-lite"/>
    </source>
</evidence>
<protein>
    <recommendedName>
        <fullName evidence="3">CCHC-type domain-containing protein</fullName>
    </recommendedName>
</protein>
<dbReference type="SMART" id="SM00343">
    <property type="entry name" value="ZnF_C2HC"/>
    <property type="match status" value="2"/>
</dbReference>
<keyword evidence="1" id="KW-0479">Metal-binding</keyword>
<dbReference type="Pfam" id="PF14223">
    <property type="entry name" value="Retrotran_gag_2"/>
    <property type="match status" value="1"/>
</dbReference>
<evidence type="ECO:0000313" key="5">
    <source>
        <dbReference type="Proteomes" id="UP001634007"/>
    </source>
</evidence>
<dbReference type="EMBL" id="JBJKBG010000007">
    <property type="protein sequence ID" value="KAL3732051.1"/>
    <property type="molecule type" value="Genomic_DNA"/>
</dbReference>
<dbReference type="Pfam" id="PF00098">
    <property type="entry name" value="zf-CCHC"/>
    <property type="match status" value="2"/>
</dbReference>
<dbReference type="PANTHER" id="PTHR35317:SF28">
    <property type="entry name" value="ZINC FINGER, CCHC-TYPE, RIBONUCLEASE H-LIKE DOMAIN, GAG-PRE-INTEGRASE DOMAIN PROTEIN-RELATED"/>
    <property type="match status" value="1"/>
</dbReference>
<feature type="region of interest" description="Disordered" evidence="2">
    <location>
        <begin position="435"/>
        <end position="458"/>
    </location>
</feature>
<dbReference type="AlphaFoldDB" id="A0ABD3K1W6"/>